<comment type="caution">
    <text evidence="1">The sequence shown here is derived from an EMBL/GenBank/DDBJ whole genome shotgun (WGS) entry which is preliminary data.</text>
</comment>
<protein>
    <submittedName>
        <fullName evidence="1">Uncharacterized protein</fullName>
    </submittedName>
</protein>
<dbReference type="Proteomes" id="UP001607302">
    <property type="component" value="Unassembled WGS sequence"/>
</dbReference>
<name>A0ABD2A3M8_VESSQ</name>
<organism evidence="1 2">
    <name type="scientific">Vespula squamosa</name>
    <name type="common">Southern yellow jacket</name>
    <name type="synonym">Wasp</name>
    <dbReference type="NCBI Taxonomy" id="30214"/>
    <lineage>
        <taxon>Eukaryota</taxon>
        <taxon>Metazoa</taxon>
        <taxon>Ecdysozoa</taxon>
        <taxon>Arthropoda</taxon>
        <taxon>Hexapoda</taxon>
        <taxon>Insecta</taxon>
        <taxon>Pterygota</taxon>
        <taxon>Neoptera</taxon>
        <taxon>Endopterygota</taxon>
        <taxon>Hymenoptera</taxon>
        <taxon>Apocrita</taxon>
        <taxon>Aculeata</taxon>
        <taxon>Vespoidea</taxon>
        <taxon>Vespidae</taxon>
        <taxon>Vespinae</taxon>
        <taxon>Vespula</taxon>
    </lineage>
</organism>
<proteinExistence type="predicted"/>
<evidence type="ECO:0000313" key="2">
    <source>
        <dbReference type="Proteomes" id="UP001607302"/>
    </source>
</evidence>
<reference evidence="1 2" key="1">
    <citation type="journal article" date="2024" name="Ann. Entomol. Soc. Am.">
        <title>Genomic analyses of the southern and eastern yellowjacket wasps (Hymenoptera: Vespidae) reveal evolutionary signatures of social life.</title>
        <authorList>
            <person name="Catto M.A."/>
            <person name="Caine P.B."/>
            <person name="Orr S.E."/>
            <person name="Hunt B.G."/>
            <person name="Goodisman M.A.D."/>
        </authorList>
    </citation>
    <scope>NUCLEOTIDE SEQUENCE [LARGE SCALE GENOMIC DNA]</scope>
    <source>
        <strain evidence="1">233</strain>
        <tissue evidence="1">Head and thorax</tissue>
    </source>
</reference>
<evidence type="ECO:0000313" key="1">
    <source>
        <dbReference type="EMBL" id="KAL2715211.1"/>
    </source>
</evidence>
<dbReference type="EMBL" id="JAUDFV010000155">
    <property type="protein sequence ID" value="KAL2715211.1"/>
    <property type="molecule type" value="Genomic_DNA"/>
</dbReference>
<accession>A0ABD2A3M8</accession>
<keyword evidence="2" id="KW-1185">Reference proteome</keyword>
<dbReference type="AlphaFoldDB" id="A0ABD2A3M8"/>
<sequence length="83" mass="9360">MKNVLESVQNPFPSKKGLQSELLIHDKTVNAINICIPNRAKKLCINEPCVTDTIKVVILLLERQNLSPICPFASYALKILMFH</sequence>
<gene>
    <name evidence="1" type="ORF">V1478_014909</name>
</gene>